<gene>
    <name evidence="1" type="ORF">NPIL_372091</name>
</gene>
<dbReference type="EMBL" id="BMAW01005146">
    <property type="protein sequence ID" value="GFS92762.1"/>
    <property type="molecule type" value="Genomic_DNA"/>
</dbReference>
<dbReference type="AlphaFoldDB" id="A0A8X6N449"/>
<accession>A0A8X6N449</accession>
<organism evidence="1 2">
    <name type="scientific">Nephila pilipes</name>
    <name type="common">Giant wood spider</name>
    <name type="synonym">Nephila maculata</name>
    <dbReference type="NCBI Taxonomy" id="299642"/>
    <lineage>
        <taxon>Eukaryota</taxon>
        <taxon>Metazoa</taxon>
        <taxon>Ecdysozoa</taxon>
        <taxon>Arthropoda</taxon>
        <taxon>Chelicerata</taxon>
        <taxon>Arachnida</taxon>
        <taxon>Araneae</taxon>
        <taxon>Araneomorphae</taxon>
        <taxon>Entelegynae</taxon>
        <taxon>Araneoidea</taxon>
        <taxon>Nephilidae</taxon>
        <taxon>Nephila</taxon>
    </lineage>
</organism>
<evidence type="ECO:0000313" key="1">
    <source>
        <dbReference type="EMBL" id="GFS92762.1"/>
    </source>
</evidence>
<comment type="caution">
    <text evidence="1">The sequence shown here is derived from an EMBL/GenBank/DDBJ whole genome shotgun (WGS) entry which is preliminary data.</text>
</comment>
<evidence type="ECO:0000313" key="2">
    <source>
        <dbReference type="Proteomes" id="UP000887013"/>
    </source>
</evidence>
<reference evidence="1" key="1">
    <citation type="submission" date="2020-08" db="EMBL/GenBank/DDBJ databases">
        <title>Multicomponent nature underlies the extraordinary mechanical properties of spider dragline silk.</title>
        <authorList>
            <person name="Kono N."/>
            <person name="Nakamura H."/>
            <person name="Mori M."/>
            <person name="Yoshida Y."/>
            <person name="Ohtoshi R."/>
            <person name="Malay A.D."/>
            <person name="Moran D.A.P."/>
            <person name="Tomita M."/>
            <person name="Numata K."/>
            <person name="Arakawa K."/>
        </authorList>
    </citation>
    <scope>NUCLEOTIDE SEQUENCE</scope>
</reference>
<name>A0A8X6N449_NEPPI</name>
<keyword evidence="2" id="KW-1185">Reference proteome</keyword>
<proteinExistence type="predicted"/>
<protein>
    <submittedName>
        <fullName evidence="1">Uncharacterized protein</fullName>
    </submittedName>
</protein>
<sequence>MSICVCVVRCLCGGKLSAANEARRRRVAGSTLAGYATYCCRSTLPAAAKPLAAHGKSKNTFALPWLASHAHLPTATCWQYHAIRYTSIASTYAYQRWQSAACRCHCKKPLASAIARSRAASRFGSCTGSKAILRTQLKATWPLQSGGGVAGCLKHRLSCYINNIIISKRLQKQRR</sequence>
<dbReference type="Proteomes" id="UP000887013">
    <property type="component" value="Unassembled WGS sequence"/>
</dbReference>